<evidence type="ECO:0000313" key="2">
    <source>
        <dbReference type="Proteomes" id="UP000254737"/>
    </source>
</evidence>
<accession>A0A376G0U5</accession>
<organism evidence="1 2">
    <name type="scientific">Empedobacter falsenii</name>
    <dbReference type="NCBI Taxonomy" id="343874"/>
    <lineage>
        <taxon>Bacteria</taxon>
        <taxon>Pseudomonadati</taxon>
        <taxon>Bacteroidota</taxon>
        <taxon>Flavobacteriia</taxon>
        <taxon>Flavobacteriales</taxon>
        <taxon>Weeksellaceae</taxon>
        <taxon>Empedobacter</taxon>
    </lineage>
</organism>
<evidence type="ECO:0000313" key="1">
    <source>
        <dbReference type="EMBL" id="STD53102.1"/>
    </source>
</evidence>
<sequence length="271" mass="28971">MSLKLNKPKGNSPASPTKFNPTGFGVLVEDLIGFPSRDELGIRLEGNIVLRPGATFFEFYHTNTKADASFETEAEQDSIKITPKFVAQHPGNEVESREFIAKMLGKDVILFVGSCDENGFDVIGEPCLPMQLVPSQTNSSDGKFFTLTWQAYGTTDKLNAFYEGNIIRGEIPESTGKAVTINGSVSKVVQVASAAVTDTLTIATSNLKNNDMVTLIGSGGVAPYTLESGVAGGVTVILFNGTQWTALENASITLRYVDAGATKYLVEVARG</sequence>
<protein>
    <submittedName>
        <fullName evidence="1">Uncharacterized protein</fullName>
    </submittedName>
</protein>
<gene>
    <name evidence="1" type="ORF">NCTC13456_00319</name>
</gene>
<dbReference type="AlphaFoldDB" id="A0A376G0U5"/>
<dbReference type="Proteomes" id="UP000254737">
    <property type="component" value="Unassembled WGS sequence"/>
</dbReference>
<dbReference type="RefSeq" id="WP_114998269.1">
    <property type="nucleotide sequence ID" value="NZ_UFXS01000001.1"/>
</dbReference>
<reference evidence="1 2" key="1">
    <citation type="submission" date="2018-06" db="EMBL/GenBank/DDBJ databases">
        <authorList>
            <consortium name="Pathogen Informatics"/>
            <person name="Doyle S."/>
        </authorList>
    </citation>
    <scope>NUCLEOTIDE SEQUENCE [LARGE SCALE GENOMIC DNA]</scope>
    <source>
        <strain evidence="1 2">NCTC13456</strain>
    </source>
</reference>
<name>A0A376G0U5_9FLAO</name>
<proteinExistence type="predicted"/>
<dbReference type="EMBL" id="UFXS01000001">
    <property type="protein sequence ID" value="STD53102.1"/>
    <property type="molecule type" value="Genomic_DNA"/>
</dbReference>